<protein>
    <submittedName>
        <fullName evidence="2">Uncharacterized protein</fullName>
    </submittedName>
</protein>
<evidence type="ECO:0000313" key="3">
    <source>
        <dbReference type="Proteomes" id="UP000677082"/>
    </source>
</evidence>
<feature type="transmembrane region" description="Helical" evidence="1">
    <location>
        <begin position="36"/>
        <end position="56"/>
    </location>
</feature>
<keyword evidence="1" id="KW-1133">Transmembrane helix</keyword>
<organism evidence="2 3">
    <name type="scientific">Paractinoplanes toevensis</name>
    <dbReference type="NCBI Taxonomy" id="571911"/>
    <lineage>
        <taxon>Bacteria</taxon>
        <taxon>Bacillati</taxon>
        <taxon>Actinomycetota</taxon>
        <taxon>Actinomycetes</taxon>
        <taxon>Micromonosporales</taxon>
        <taxon>Micromonosporaceae</taxon>
        <taxon>Paractinoplanes</taxon>
    </lineage>
</organism>
<evidence type="ECO:0000256" key="1">
    <source>
        <dbReference type="SAM" id="Phobius"/>
    </source>
</evidence>
<evidence type="ECO:0000313" key="2">
    <source>
        <dbReference type="EMBL" id="GIM92234.1"/>
    </source>
</evidence>
<proteinExistence type="predicted"/>
<reference evidence="2 3" key="1">
    <citation type="submission" date="2021-03" db="EMBL/GenBank/DDBJ databases">
        <title>Whole genome shotgun sequence of Actinoplanes toevensis NBRC 105298.</title>
        <authorList>
            <person name="Komaki H."/>
            <person name="Tamura T."/>
        </authorList>
    </citation>
    <scope>NUCLEOTIDE SEQUENCE [LARGE SCALE GENOMIC DNA]</scope>
    <source>
        <strain evidence="2 3">NBRC 105298</strain>
    </source>
</reference>
<gene>
    <name evidence="2" type="ORF">Ato02nite_040270</name>
</gene>
<keyword evidence="3" id="KW-1185">Reference proteome</keyword>
<dbReference type="AlphaFoldDB" id="A0A919TDL8"/>
<dbReference type="Proteomes" id="UP000677082">
    <property type="component" value="Unassembled WGS sequence"/>
</dbReference>
<keyword evidence="1" id="KW-0472">Membrane</keyword>
<sequence>MRAWWELARVVAVIALLVALLALTKGVIILLGDRFPVPTLIGMIVAFLTPPAVILINRERARRRMRNWAATGEWTPVAPDARTWPWQDLLRQGRVRVRRAWTREVDGFPVVAGELHWTGNALAGAVTGDKGRGVFVVVRLPLTVPSMALRPPSGFVGDSFRLDRPELRAAYVAGELPAWTARGDELFTVEQRHGWVWPETTEAAIRRALRTVTLLDLGPDLTS</sequence>
<accession>A0A919TDL8</accession>
<keyword evidence="1" id="KW-0812">Transmembrane</keyword>
<dbReference type="EMBL" id="BOQN01000052">
    <property type="protein sequence ID" value="GIM92234.1"/>
    <property type="molecule type" value="Genomic_DNA"/>
</dbReference>
<name>A0A919TDL8_9ACTN</name>
<dbReference type="RefSeq" id="WP_213008115.1">
    <property type="nucleotide sequence ID" value="NZ_BOQN01000052.1"/>
</dbReference>
<comment type="caution">
    <text evidence="2">The sequence shown here is derived from an EMBL/GenBank/DDBJ whole genome shotgun (WGS) entry which is preliminary data.</text>
</comment>